<dbReference type="NCBIfam" id="NF033546">
    <property type="entry name" value="transpos_IS21"/>
    <property type="match status" value="1"/>
</dbReference>
<evidence type="ECO:0000256" key="1">
    <source>
        <dbReference type="ARBA" id="ARBA00009277"/>
    </source>
</evidence>
<dbReference type="PANTHER" id="PTHR35004:SF8">
    <property type="entry name" value="TRANSPOSASE RV3428C-RELATED"/>
    <property type="match status" value="1"/>
</dbReference>
<keyword evidence="4" id="KW-1185">Reference proteome</keyword>
<name>A0A6N8JJ05_9BACT</name>
<dbReference type="PANTHER" id="PTHR35004">
    <property type="entry name" value="TRANSPOSASE RV3428C-RELATED"/>
    <property type="match status" value="1"/>
</dbReference>
<accession>A0A6N8JJ05</accession>
<reference evidence="3 4" key="1">
    <citation type="submission" date="2019-12" db="EMBL/GenBank/DDBJ databases">
        <title>The draft genomic sequence of strain Chitinophaga oryziterrae JCM 16595.</title>
        <authorList>
            <person name="Zhang X."/>
        </authorList>
    </citation>
    <scope>NUCLEOTIDE SEQUENCE [LARGE SCALE GENOMIC DNA]</scope>
    <source>
        <strain evidence="3 4">JCM 16595</strain>
    </source>
</reference>
<protein>
    <submittedName>
        <fullName evidence="3">IS21 family transposase</fullName>
    </submittedName>
</protein>
<comment type="similarity">
    <text evidence="1">Belongs to the transposase IS21/IS408/IS1162 family.</text>
</comment>
<dbReference type="Gene3D" id="3.30.420.10">
    <property type="entry name" value="Ribonuclease H-like superfamily/Ribonuclease H"/>
    <property type="match status" value="1"/>
</dbReference>
<dbReference type="GO" id="GO:0015074">
    <property type="term" value="P:DNA integration"/>
    <property type="evidence" value="ECO:0007669"/>
    <property type="project" value="InterPro"/>
</dbReference>
<evidence type="ECO:0000259" key="2">
    <source>
        <dbReference type="PROSITE" id="PS50994"/>
    </source>
</evidence>
<dbReference type="Proteomes" id="UP000468388">
    <property type="component" value="Unassembled WGS sequence"/>
</dbReference>
<comment type="caution">
    <text evidence="3">The sequence shown here is derived from an EMBL/GenBank/DDBJ whole genome shotgun (WGS) entry which is preliminary data.</text>
</comment>
<dbReference type="EMBL" id="WRXO01000025">
    <property type="protein sequence ID" value="MVT45215.1"/>
    <property type="molecule type" value="Genomic_DNA"/>
</dbReference>
<dbReference type="PROSITE" id="PS50994">
    <property type="entry name" value="INTEGRASE"/>
    <property type="match status" value="1"/>
</dbReference>
<dbReference type="InterPro" id="IPR001584">
    <property type="entry name" value="Integrase_cat-core"/>
</dbReference>
<evidence type="ECO:0000313" key="3">
    <source>
        <dbReference type="EMBL" id="MVT45215.1"/>
    </source>
</evidence>
<dbReference type="Pfam" id="PF22483">
    <property type="entry name" value="Mu-transpos_C_2"/>
    <property type="match status" value="1"/>
</dbReference>
<gene>
    <name evidence="3" type="ORF">GO495_31805</name>
</gene>
<dbReference type="RefSeq" id="WP_157304000.1">
    <property type="nucleotide sequence ID" value="NZ_BAAAZB010000041.1"/>
</dbReference>
<dbReference type="Pfam" id="PF00665">
    <property type="entry name" value="rve"/>
    <property type="match status" value="1"/>
</dbReference>
<feature type="domain" description="Integrase catalytic" evidence="2">
    <location>
        <begin position="136"/>
        <end position="316"/>
    </location>
</feature>
<evidence type="ECO:0000313" key="4">
    <source>
        <dbReference type="Proteomes" id="UP000468388"/>
    </source>
</evidence>
<organism evidence="3 4">
    <name type="scientific">Chitinophaga oryziterrae</name>
    <dbReference type="NCBI Taxonomy" id="1031224"/>
    <lineage>
        <taxon>Bacteria</taxon>
        <taxon>Pseudomonadati</taxon>
        <taxon>Bacteroidota</taxon>
        <taxon>Chitinophagia</taxon>
        <taxon>Chitinophagales</taxon>
        <taxon>Chitinophagaceae</taxon>
        <taxon>Chitinophaga</taxon>
    </lineage>
</organism>
<dbReference type="AlphaFoldDB" id="A0A6N8JJ05"/>
<dbReference type="InterPro" id="IPR054353">
    <property type="entry name" value="IstA-like_C"/>
</dbReference>
<dbReference type="GO" id="GO:0003676">
    <property type="term" value="F:nucleic acid binding"/>
    <property type="evidence" value="ECO:0007669"/>
    <property type="project" value="InterPro"/>
</dbReference>
<sequence>MAGQRIEIMEIRNLISLKAKGLSNRKIADLLKINRKTVDSYISRFSFLKLSSEELLGLEEADLRDLFTEDSQTEKARYESLSGYFSYFEKELCKPGCTLQALWKEYITSHPDGYKYTQFTWHYRRWRKLNNYSGKLEHKAAEKLFVDFCGNKLSYVERSTGEQIEVEVFIAVLPCSQYTFVKAVPSQQREDVISCLADCLHWLGGVPQAIVSDNLKAAVSKGCKYAPIINKTLADFSLHYGCAVDPARPYHPQDKALVERSVEIVYQRIYYPLSKQLFFDIFSLNKAICSLLQEYNDYLFSHGNGTRRSHFIDLEQAYLHPLPSGSYSIRHFRRAKVQKTAHIYMSEDHNYYSVPYRFTGMHVEVQYNQDIVEIFYNHERIALHKRSHKAGHYTTTSDHMPSTHQAYGQWSPEYFENRAVQVGPFTLEYIRRLLAQYSYPEIAYKQSHGILSFVKSYNKERLEGACKRALEYHRASYHTIANILKSGLDMEQIPTDPVIAIGDHNNIRGAANYK</sequence>
<dbReference type="SUPFAM" id="SSF53098">
    <property type="entry name" value="Ribonuclease H-like"/>
    <property type="match status" value="1"/>
</dbReference>
<dbReference type="InterPro" id="IPR012337">
    <property type="entry name" value="RNaseH-like_sf"/>
</dbReference>
<dbReference type="OrthoDB" id="3193769at2"/>
<dbReference type="InterPro" id="IPR036397">
    <property type="entry name" value="RNaseH_sf"/>
</dbReference>
<proteinExistence type="inferred from homology"/>